<evidence type="ECO:0000256" key="2">
    <source>
        <dbReference type="SAM" id="MobiDB-lite"/>
    </source>
</evidence>
<keyword evidence="1" id="KW-0175">Coiled coil</keyword>
<keyword evidence="6" id="KW-1185">Reference proteome</keyword>
<evidence type="ECO:0000313" key="5">
    <source>
        <dbReference type="Ensembl" id="ENSSMRP00000023637.1"/>
    </source>
</evidence>
<dbReference type="Ensembl" id="ENSSMRT00000027682.1">
    <property type="protein sequence ID" value="ENSSMRP00000023637.1"/>
    <property type="gene ID" value="ENSSMRG00000018332.1"/>
</dbReference>
<proteinExistence type="predicted"/>
<feature type="coiled-coil region" evidence="1">
    <location>
        <begin position="229"/>
        <end position="256"/>
    </location>
</feature>
<feature type="compositionally biased region" description="Basic and acidic residues" evidence="2">
    <location>
        <begin position="400"/>
        <end position="414"/>
    </location>
</feature>
<dbReference type="PROSITE" id="PS50222">
    <property type="entry name" value="EF_HAND_2"/>
    <property type="match status" value="1"/>
</dbReference>
<dbReference type="OMA" id="QSDMNRH"/>
<evidence type="ECO:0000256" key="1">
    <source>
        <dbReference type="SAM" id="Coils"/>
    </source>
</evidence>
<protein>
    <submittedName>
        <fullName evidence="5">EF-hand calcium binding domain 14</fullName>
    </submittedName>
</protein>
<sequence>MKKRKELNALIGLGSGSGERGSGSGGGGGGAGRKKRHPRKGSASGHRLLRTESAESSSSSSSSDPDYADGFGLPGSRSRFSKGDYLRCCKLCYPLCAFVILAACVVACVGLVWMQVALKEDLDGLKERFQSMESNQKNSFHEIPKLTEDLLIKQKELDKIENGDKGLNRIWVNMTEISKQISLLMSAVNHLKANIKSASDLINLPITVEELQKSVATIGSTVTTIHHDVESMQAAIDEHKKTIETLQSKMSGHNEDAKGKLLPSFSASPVPQISEKNLTDNCRQDNQYLHTSLEEVNSTIMLYQKLNDIKLSNLDSTVSNLSWRVTSLENRLIVNTLEKKENLTLSVEGDLTTSANVENEPRNESTVEKIQNGEKTENRESQVFKLREKLQLISALSSKPETDKLQAPKKEEKLQSTTSKPTKLPKLSSRSIDSNFEGNRHPRSLSLPGISSIEDLQNLFSHAPEHTDGKLSYEDLKNLAGSIVHDSQSFKEFDTDKDGKYSLSELRAALGV</sequence>
<keyword evidence="3" id="KW-0812">Transmembrane</keyword>
<organism evidence="5 6">
    <name type="scientific">Salvator merianae</name>
    <name type="common">Argentine black and white tegu</name>
    <name type="synonym">Tupinambis merianae</name>
    <dbReference type="NCBI Taxonomy" id="96440"/>
    <lineage>
        <taxon>Eukaryota</taxon>
        <taxon>Metazoa</taxon>
        <taxon>Chordata</taxon>
        <taxon>Craniata</taxon>
        <taxon>Vertebrata</taxon>
        <taxon>Euteleostomi</taxon>
        <taxon>Lepidosauria</taxon>
        <taxon>Squamata</taxon>
        <taxon>Bifurcata</taxon>
        <taxon>Unidentata</taxon>
        <taxon>Episquamata</taxon>
        <taxon>Laterata</taxon>
        <taxon>Teiioidea</taxon>
        <taxon>Teiidae</taxon>
        <taxon>Salvator</taxon>
    </lineage>
</organism>
<dbReference type="PANTHER" id="PTHR15717">
    <property type="entry name" value="PROTEIN KIAA0494"/>
    <property type="match status" value="1"/>
</dbReference>
<dbReference type="GeneTree" id="ENSGT00390000011196"/>
<dbReference type="Proteomes" id="UP000694421">
    <property type="component" value="Unplaced"/>
</dbReference>
<name>A0A8D0DY85_SALMN</name>
<feature type="domain" description="EF-hand" evidence="4">
    <location>
        <begin position="451"/>
        <end position="486"/>
    </location>
</feature>
<feature type="region of interest" description="Disordered" evidence="2">
    <location>
        <begin position="352"/>
        <end position="381"/>
    </location>
</feature>
<feature type="region of interest" description="Disordered" evidence="2">
    <location>
        <begin position="397"/>
        <end position="448"/>
    </location>
</feature>
<evidence type="ECO:0000313" key="6">
    <source>
        <dbReference type="Proteomes" id="UP000694421"/>
    </source>
</evidence>
<keyword evidence="3" id="KW-1133">Transmembrane helix</keyword>
<dbReference type="Gene3D" id="1.10.238.10">
    <property type="entry name" value="EF-hand"/>
    <property type="match status" value="1"/>
</dbReference>
<dbReference type="Gene3D" id="1.10.287.1490">
    <property type="match status" value="1"/>
</dbReference>
<dbReference type="SUPFAM" id="SSF47473">
    <property type="entry name" value="EF-hand"/>
    <property type="match status" value="1"/>
</dbReference>
<reference evidence="5" key="2">
    <citation type="submission" date="2025-09" db="UniProtKB">
        <authorList>
            <consortium name="Ensembl"/>
        </authorList>
    </citation>
    <scope>IDENTIFICATION</scope>
</reference>
<feature type="compositionally biased region" description="Polar residues" evidence="2">
    <location>
        <begin position="428"/>
        <end position="437"/>
    </location>
</feature>
<dbReference type="PANTHER" id="PTHR15717:SF2">
    <property type="entry name" value="EF-HAND CALCIUM-BINDING DOMAIN-CONTAINING PROTEIN 14"/>
    <property type="match status" value="1"/>
</dbReference>
<feature type="region of interest" description="Disordered" evidence="2">
    <location>
        <begin position="1"/>
        <end position="68"/>
    </location>
</feature>
<keyword evidence="3" id="KW-0472">Membrane</keyword>
<dbReference type="InterPro" id="IPR011992">
    <property type="entry name" value="EF-hand-dom_pair"/>
</dbReference>
<dbReference type="GO" id="GO:0005509">
    <property type="term" value="F:calcium ion binding"/>
    <property type="evidence" value="ECO:0007669"/>
    <property type="project" value="InterPro"/>
</dbReference>
<reference evidence="5" key="1">
    <citation type="submission" date="2025-08" db="UniProtKB">
        <authorList>
            <consortium name="Ensembl"/>
        </authorList>
    </citation>
    <scope>IDENTIFICATION</scope>
</reference>
<dbReference type="InterPro" id="IPR002048">
    <property type="entry name" value="EF_hand_dom"/>
</dbReference>
<dbReference type="InterPro" id="IPR042352">
    <property type="entry name" value="EFCAB14"/>
</dbReference>
<dbReference type="AlphaFoldDB" id="A0A8D0DY85"/>
<feature type="compositionally biased region" description="Gly residues" evidence="2">
    <location>
        <begin position="13"/>
        <end position="31"/>
    </location>
</feature>
<feature type="compositionally biased region" description="Basic and acidic residues" evidence="2">
    <location>
        <begin position="359"/>
        <end position="381"/>
    </location>
</feature>
<feature type="transmembrane region" description="Helical" evidence="3">
    <location>
        <begin position="91"/>
        <end position="114"/>
    </location>
</feature>
<evidence type="ECO:0000259" key="4">
    <source>
        <dbReference type="PROSITE" id="PS50222"/>
    </source>
</evidence>
<accession>A0A8D0DY85</accession>
<evidence type="ECO:0000256" key="3">
    <source>
        <dbReference type="SAM" id="Phobius"/>
    </source>
</evidence>